<proteinExistence type="predicted"/>
<sequence>MGVAPSRETLKRGLYIVPPPTSGNGNSSGGHKKLDIVLVPLTKEFFPSADCPLFVQFHKTRCDAGVNYYFRHPGNPGDLSRIPNASSSDGKTSYPSREVLYSGVVERTEEMLFDTDEEMRLAHERSLRDERSGGPSSLSGERDKTADMKEKRVLPIMCAVAFRYDPEKLGQLQQNQATTGGGRAPHLQTLMANGVRVGGSIVNIVGCFGFVPMEVEGMQSLTSAPHTPVCPGIARSGSGSALTGLPRGPHSLAGVRGATSCSSSLDNQYLSVSSLQHCSMISGLTFHDNPTSFPTVYMQPNQRTPVSRNGTSSRVSSLCTTPTYDPYARQWTALQPEALPRERGRAMRHRSVAPEENFNRFFSLPPPVAAPLAAIVFLTKSAGEQNLGRVTFVAASTYYNQLVEAGVLKRRGKNALASSEVEKCHLPPLETFSFSSLMTNVPIISFVYEMRCRWEQFGLLSRQNSAPHSRTDSLNFSSASTSGLKAGAPPESANMGVSHENLEMWLTDDSMFHGRIGKELAERLCLSMAERPDVTSSRAEPLPDDRNYWRFCGLVDRKNQPPTQLCEGDDVSVDPVNVYVMGAAVIDGFDEGDVLRYDRTSRSWVADRNIPLDAVVLAAMRPFCKAARTAPPDDIGWVTTEVEEEDEKEVEAQDHAETAGEEGVGADATMRRKVCDGTVEKKKKRVHVREGNFYIYRFELNGKVYYHGTVPDFANPNKKKLAQNLAAPAPGAVSPAASTVPAHPATGEKEKEQKPVAEKVKVENSTNKESVSTISALFSFFAGCGEGSERSYMSYLPTRVRYGAVQAAAQLMGVLFHTAPQFQPLPDRSAVATTSITSQTAFPPSAGLSAQPARRPSTFVKVGPEAEVNETRQVPNNAATGPRTFAKRFIDETAFIWDWRKS</sequence>
<dbReference type="PANTHER" id="PTHR35614:SF5">
    <property type="entry name" value="SPRY DOMAIN-CONTAINING PROTEIN"/>
    <property type="match status" value="1"/>
</dbReference>
<gene>
    <name evidence="2" type="ORF">DPX39_040076000</name>
</gene>
<dbReference type="EMBL" id="QSBY01000004">
    <property type="protein sequence ID" value="RHW72815.1"/>
    <property type="molecule type" value="Genomic_DNA"/>
</dbReference>
<dbReference type="Proteomes" id="UP000266743">
    <property type="component" value="Chromosome 4"/>
</dbReference>
<feature type="compositionally biased region" description="Low complexity" evidence="1">
    <location>
        <begin position="727"/>
        <end position="745"/>
    </location>
</feature>
<evidence type="ECO:0000313" key="2">
    <source>
        <dbReference type="EMBL" id="RHW72815.1"/>
    </source>
</evidence>
<feature type="compositionally biased region" description="Polar residues" evidence="1">
    <location>
        <begin position="464"/>
        <end position="483"/>
    </location>
</feature>
<evidence type="ECO:0000313" key="3">
    <source>
        <dbReference type="Proteomes" id="UP000266743"/>
    </source>
</evidence>
<comment type="caution">
    <text evidence="2">The sequence shown here is derived from an EMBL/GenBank/DDBJ whole genome shotgun (WGS) entry which is preliminary data.</text>
</comment>
<dbReference type="AlphaFoldDB" id="A0A3L6L978"/>
<dbReference type="PANTHER" id="PTHR35614">
    <property type="match status" value="1"/>
</dbReference>
<feature type="region of interest" description="Disordered" evidence="1">
    <location>
        <begin position="124"/>
        <end position="146"/>
    </location>
</feature>
<feature type="compositionally biased region" description="Basic and acidic residues" evidence="1">
    <location>
        <begin position="746"/>
        <end position="762"/>
    </location>
</feature>
<reference evidence="2 3" key="1">
    <citation type="submission" date="2018-09" db="EMBL/GenBank/DDBJ databases">
        <title>whole genome sequence of T. equiperdum IVM-t1 strain.</title>
        <authorList>
            <person name="Suganuma K."/>
        </authorList>
    </citation>
    <scope>NUCLEOTIDE SEQUENCE [LARGE SCALE GENOMIC DNA]</scope>
    <source>
        <strain evidence="2 3">IVM-t1</strain>
    </source>
</reference>
<evidence type="ECO:0000256" key="1">
    <source>
        <dbReference type="SAM" id="MobiDB-lite"/>
    </source>
</evidence>
<name>A0A3L6L978_9TRYP</name>
<organism evidence="2 3">
    <name type="scientific">Trypanosoma brucei equiperdum</name>
    <dbReference type="NCBI Taxonomy" id="630700"/>
    <lineage>
        <taxon>Eukaryota</taxon>
        <taxon>Discoba</taxon>
        <taxon>Euglenozoa</taxon>
        <taxon>Kinetoplastea</taxon>
        <taxon>Metakinetoplastina</taxon>
        <taxon>Trypanosomatida</taxon>
        <taxon>Trypanosomatidae</taxon>
        <taxon>Trypanosoma</taxon>
    </lineage>
</organism>
<protein>
    <submittedName>
        <fullName evidence="2">Uncharacterized protein</fullName>
    </submittedName>
</protein>
<feature type="region of interest" description="Disordered" evidence="1">
    <location>
        <begin position="464"/>
        <end position="493"/>
    </location>
</feature>
<accession>A0A3L6L978</accession>
<feature type="region of interest" description="Disordered" evidence="1">
    <location>
        <begin position="727"/>
        <end position="762"/>
    </location>
</feature>